<dbReference type="InterPro" id="IPR001387">
    <property type="entry name" value="Cro/C1-type_HTH"/>
</dbReference>
<dbReference type="RefSeq" id="WP_368629585.1">
    <property type="nucleotide sequence ID" value="NZ_JAYWLU010000011.1"/>
</dbReference>
<protein>
    <submittedName>
        <fullName evidence="3">XRE family transcriptional regulator</fullName>
    </submittedName>
</protein>
<evidence type="ECO:0000259" key="2">
    <source>
        <dbReference type="PROSITE" id="PS50943"/>
    </source>
</evidence>
<reference evidence="3 4" key="1">
    <citation type="journal article" date="2024" name="Fungal Genet. Biol.">
        <title>The porcine skin microbiome exhibits broad fungal antagonism.</title>
        <authorList>
            <person name="De La Cruz K.F."/>
            <person name="Townsend E.C."/>
            <person name="Alex Cheong J.Z."/>
            <person name="Salamzade R."/>
            <person name="Liu A."/>
            <person name="Sandstrom S."/>
            <person name="Davila E."/>
            <person name="Huang L."/>
            <person name="Xu K.H."/>
            <person name="Wu S.Y."/>
            <person name="Meudt J.J."/>
            <person name="Shanmuganayagam D."/>
            <person name="Gibson A.L.F."/>
            <person name="Kalan L.R."/>
        </authorList>
    </citation>
    <scope>NUCLEOTIDE SEQUENCE [LARGE SCALE GENOMIC DNA]</scope>
    <source>
        <strain evidence="3 4">LK2625</strain>
    </source>
</reference>
<evidence type="ECO:0000313" key="3">
    <source>
        <dbReference type="EMBL" id="MEX3595207.1"/>
    </source>
</evidence>
<dbReference type="PROSITE" id="PS50943">
    <property type="entry name" value="HTH_CROC1"/>
    <property type="match status" value="1"/>
</dbReference>
<dbReference type="InterPro" id="IPR010982">
    <property type="entry name" value="Lambda_DNA-bd_dom_sf"/>
</dbReference>
<keyword evidence="1" id="KW-0238">DNA-binding</keyword>
<proteinExistence type="predicted"/>
<dbReference type="Pfam" id="PF13560">
    <property type="entry name" value="HTH_31"/>
    <property type="match status" value="1"/>
</dbReference>
<dbReference type="InterPro" id="IPR013096">
    <property type="entry name" value="Cupin_2"/>
</dbReference>
<evidence type="ECO:0000256" key="1">
    <source>
        <dbReference type="ARBA" id="ARBA00023125"/>
    </source>
</evidence>
<name>A0ABV3V396_9MICC</name>
<dbReference type="SMART" id="SM00530">
    <property type="entry name" value="HTH_XRE"/>
    <property type="match status" value="1"/>
</dbReference>
<dbReference type="InterPro" id="IPR050807">
    <property type="entry name" value="TransReg_Diox_bact_type"/>
</dbReference>
<dbReference type="InterPro" id="IPR014710">
    <property type="entry name" value="RmlC-like_jellyroll"/>
</dbReference>
<comment type="caution">
    <text evidence="3">The sequence shown here is derived from an EMBL/GenBank/DDBJ whole genome shotgun (WGS) entry which is preliminary data.</text>
</comment>
<dbReference type="CDD" id="cd00093">
    <property type="entry name" value="HTH_XRE"/>
    <property type="match status" value="1"/>
</dbReference>
<keyword evidence="4" id="KW-1185">Reference proteome</keyword>
<gene>
    <name evidence="3" type="ORF">VVR66_10840</name>
</gene>
<dbReference type="PANTHER" id="PTHR46797">
    <property type="entry name" value="HTH-TYPE TRANSCRIPTIONAL REGULATOR"/>
    <property type="match status" value="1"/>
</dbReference>
<organism evidence="3 4">
    <name type="scientific">Kocuria carniphila</name>
    <dbReference type="NCBI Taxonomy" id="262208"/>
    <lineage>
        <taxon>Bacteria</taxon>
        <taxon>Bacillati</taxon>
        <taxon>Actinomycetota</taxon>
        <taxon>Actinomycetes</taxon>
        <taxon>Micrococcales</taxon>
        <taxon>Micrococcaceae</taxon>
        <taxon>Kocuria</taxon>
    </lineage>
</organism>
<dbReference type="CDD" id="cd02209">
    <property type="entry name" value="cupin_XRE_C"/>
    <property type="match status" value="1"/>
</dbReference>
<dbReference type="Pfam" id="PF07883">
    <property type="entry name" value="Cupin_2"/>
    <property type="match status" value="1"/>
</dbReference>
<dbReference type="SUPFAM" id="SSF51182">
    <property type="entry name" value="RmlC-like cupins"/>
    <property type="match status" value="1"/>
</dbReference>
<dbReference type="Proteomes" id="UP001558481">
    <property type="component" value="Unassembled WGS sequence"/>
</dbReference>
<dbReference type="EMBL" id="JAYWLU010000011">
    <property type="protein sequence ID" value="MEX3595207.1"/>
    <property type="molecule type" value="Genomic_DNA"/>
</dbReference>
<evidence type="ECO:0000313" key="4">
    <source>
        <dbReference type="Proteomes" id="UP001558481"/>
    </source>
</evidence>
<dbReference type="SUPFAM" id="SSF47413">
    <property type="entry name" value="lambda repressor-like DNA-binding domains"/>
    <property type="match status" value="1"/>
</dbReference>
<dbReference type="Gene3D" id="2.60.120.10">
    <property type="entry name" value="Jelly Rolls"/>
    <property type="match status" value="1"/>
</dbReference>
<dbReference type="InterPro" id="IPR011051">
    <property type="entry name" value="RmlC_Cupin_sf"/>
</dbReference>
<accession>A0ABV3V396</accession>
<dbReference type="PANTHER" id="PTHR46797:SF1">
    <property type="entry name" value="METHYLPHOSPHONATE SYNTHASE"/>
    <property type="match status" value="1"/>
</dbReference>
<dbReference type="Gene3D" id="1.10.260.40">
    <property type="entry name" value="lambda repressor-like DNA-binding domains"/>
    <property type="match status" value="1"/>
</dbReference>
<sequence length="187" mass="20534">MNDVLRDVGPRLRAFRHARSLTLEEVAVRTGISSSTLSRLESGGRRPTLELLLPLSQCYELPLDELVGAPSVGDPRVHPRPVRRKGVIVVPLTHLPGPRQALKMILPSDHSTPVTTRHEGVEWLYVLSGRLRLIVGDHDAILEPGQAAEFDTRAEHWFGSTGNGPVEILSLLGRHGERVHLAEPAGE</sequence>
<feature type="domain" description="HTH cro/C1-type" evidence="2">
    <location>
        <begin position="12"/>
        <end position="66"/>
    </location>
</feature>